<name>A0A086ZGG6_9BIFI</name>
<keyword evidence="6" id="KW-0456">Lyase</keyword>
<dbReference type="CDD" id="cd17574">
    <property type="entry name" value="REC_OmpR"/>
    <property type="match status" value="1"/>
</dbReference>
<evidence type="ECO:0000313" key="7">
    <source>
        <dbReference type="Proteomes" id="UP000029096"/>
    </source>
</evidence>
<dbReference type="PANTHER" id="PTHR48111:SF2">
    <property type="entry name" value="RESPONSE REGULATOR SAER"/>
    <property type="match status" value="1"/>
</dbReference>
<evidence type="ECO:0000313" key="6">
    <source>
        <dbReference type="EMBL" id="KFI45616.1"/>
    </source>
</evidence>
<dbReference type="Gene3D" id="3.40.50.2300">
    <property type="match status" value="1"/>
</dbReference>
<dbReference type="CDD" id="cd00383">
    <property type="entry name" value="trans_reg_C"/>
    <property type="match status" value="1"/>
</dbReference>
<organism evidence="6 7">
    <name type="scientific">Bifidobacterium bohemicum DSM 22767</name>
    <dbReference type="NCBI Taxonomy" id="1437606"/>
    <lineage>
        <taxon>Bacteria</taxon>
        <taxon>Bacillati</taxon>
        <taxon>Actinomycetota</taxon>
        <taxon>Actinomycetes</taxon>
        <taxon>Bifidobacteriales</taxon>
        <taxon>Bifidobacteriaceae</taxon>
        <taxon>Bifidobacterium</taxon>
    </lineage>
</organism>
<feature type="domain" description="OmpR/PhoB-type" evidence="5">
    <location>
        <begin position="127"/>
        <end position="232"/>
    </location>
</feature>
<feature type="DNA-binding region" description="OmpR/PhoB-type" evidence="3">
    <location>
        <begin position="127"/>
        <end position="232"/>
    </location>
</feature>
<sequence>MGAHGRILVVDDDTRITTMLTAILAKDGHEITVVNDPRKVLHLDLGRFDLILCDVMMPKLDGFELVRRIRKDVACPILFLTAKTDEDSAVLGYGLGADDYVRKPFGAAELRAKVNAHLRSRVRQAHHPVLRFGRVTTDLLAGVFYVDELEVPLTGAEYRICEFLAEQPGRDFSREQIWDGCLLSGDDSLDMRAEPERATVVTTHMSNIRRKFAVFGVEPIKTVWSVGYRWVA</sequence>
<dbReference type="InterPro" id="IPR001867">
    <property type="entry name" value="OmpR/PhoB-type_DNA-bd"/>
</dbReference>
<dbReference type="PANTHER" id="PTHR48111">
    <property type="entry name" value="REGULATOR OF RPOS"/>
    <property type="match status" value="1"/>
</dbReference>
<dbReference type="InterPro" id="IPR011006">
    <property type="entry name" value="CheY-like_superfamily"/>
</dbReference>
<comment type="caution">
    <text evidence="6">The sequence shown here is derived from an EMBL/GenBank/DDBJ whole genome shotgun (WGS) entry which is preliminary data.</text>
</comment>
<protein>
    <submittedName>
        <fullName evidence="6">Two-component response regulator</fullName>
        <ecNumber evidence="6">4.6.1.1</ecNumber>
    </submittedName>
</protein>
<dbReference type="GO" id="GO:0000156">
    <property type="term" value="F:phosphorelay response regulator activity"/>
    <property type="evidence" value="ECO:0007669"/>
    <property type="project" value="TreeGrafter"/>
</dbReference>
<dbReference type="AlphaFoldDB" id="A0A086ZGG6"/>
<evidence type="ECO:0000259" key="4">
    <source>
        <dbReference type="PROSITE" id="PS50110"/>
    </source>
</evidence>
<keyword evidence="2" id="KW-0597">Phosphoprotein</keyword>
<accession>A0A086ZGG6</accession>
<dbReference type="Gene3D" id="1.10.10.10">
    <property type="entry name" value="Winged helix-like DNA-binding domain superfamily/Winged helix DNA-binding domain"/>
    <property type="match status" value="1"/>
</dbReference>
<dbReference type="InterPro" id="IPR001789">
    <property type="entry name" value="Sig_transdc_resp-reg_receiver"/>
</dbReference>
<proteinExistence type="predicted"/>
<dbReference type="STRING" id="1437606.BBOH_0971"/>
<evidence type="ECO:0000256" key="1">
    <source>
        <dbReference type="ARBA" id="ARBA00023125"/>
    </source>
</evidence>
<dbReference type="Gene3D" id="6.10.250.690">
    <property type="match status" value="1"/>
</dbReference>
<evidence type="ECO:0000256" key="3">
    <source>
        <dbReference type="PROSITE-ProRule" id="PRU01091"/>
    </source>
</evidence>
<dbReference type="PROSITE" id="PS51755">
    <property type="entry name" value="OMPR_PHOB"/>
    <property type="match status" value="1"/>
</dbReference>
<dbReference type="Proteomes" id="UP000029096">
    <property type="component" value="Unassembled WGS sequence"/>
</dbReference>
<dbReference type="InterPro" id="IPR036388">
    <property type="entry name" value="WH-like_DNA-bd_sf"/>
</dbReference>
<dbReference type="Pfam" id="PF00486">
    <property type="entry name" value="Trans_reg_C"/>
    <property type="match status" value="1"/>
</dbReference>
<gene>
    <name evidence="6" type="ORF">BBOH_0971</name>
</gene>
<keyword evidence="1 3" id="KW-0238">DNA-binding</keyword>
<dbReference type="OrthoDB" id="9775518at2"/>
<dbReference type="GO" id="GO:0004016">
    <property type="term" value="F:adenylate cyclase activity"/>
    <property type="evidence" value="ECO:0007669"/>
    <property type="project" value="UniProtKB-EC"/>
</dbReference>
<feature type="modified residue" description="4-aspartylphosphate" evidence="2">
    <location>
        <position position="54"/>
    </location>
</feature>
<dbReference type="PROSITE" id="PS50110">
    <property type="entry name" value="RESPONSE_REGULATORY"/>
    <property type="match status" value="1"/>
</dbReference>
<dbReference type="EC" id="4.6.1.1" evidence="6"/>
<dbReference type="Pfam" id="PF00072">
    <property type="entry name" value="Response_reg"/>
    <property type="match status" value="1"/>
</dbReference>
<dbReference type="GO" id="GO:0005829">
    <property type="term" value="C:cytosol"/>
    <property type="evidence" value="ECO:0007669"/>
    <property type="project" value="TreeGrafter"/>
</dbReference>
<dbReference type="SUPFAM" id="SSF52172">
    <property type="entry name" value="CheY-like"/>
    <property type="match status" value="1"/>
</dbReference>
<dbReference type="SMART" id="SM00448">
    <property type="entry name" value="REC"/>
    <property type="match status" value="1"/>
</dbReference>
<dbReference type="InterPro" id="IPR039420">
    <property type="entry name" value="WalR-like"/>
</dbReference>
<dbReference type="GO" id="GO:0006355">
    <property type="term" value="P:regulation of DNA-templated transcription"/>
    <property type="evidence" value="ECO:0007669"/>
    <property type="project" value="InterPro"/>
</dbReference>
<keyword evidence="7" id="KW-1185">Reference proteome</keyword>
<dbReference type="EMBL" id="JGYP01000002">
    <property type="protein sequence ID" value="KFI45616.1"/>
    <property type="molecule type" value="Genomic_DNA"/>
</dbReference>
<dbReference type="GO" id="GO:0032993">
    <property type="term" value="C:protein-DNA complex"/>
    <property type="evidence" value="ECO:0007669"/>
    <property type="project" value="TreeGrafter"/>
</dbReference>
<dbReference type="eggNOG" id="COG0745">
    <property type="taxonomic scope" value="Bacteria"/>
</dbReference>
<dbReference type="GO" id="GO:0000976">
    <property type="term" value="F:transcription cis-regulatory region binding"/>
    <property type="evidence" value="ECO:0007669"/>
    <property type="project" value="TreeGrafter"/>
</dbReference>
<evidence type="ECO:0000256" key="2">
    <source>
        <dbReference type="PROSITE-ProRule" id="PRU00169"/>
    </source>
</evidence>
<dbReference type="SMART" id="SM00862">
    <property type="entry name" value="Trans_reg_C"/>
    <property type="match status" value="1"/>
</dbReference>
<feature type="domain" description="Response regulatory" evidence="4">
    <location>
        <begin position="6"/>
        <end position="118"/>
    </location>
</feature>
<reference evidence="6 7" key="1">
    <citation type="submission" date="2014-03" db="EMBL/GenBank/DDBJ databases">
        <title>Genomics of Bifidobacteria.</title>
        <authorList>
            <person name="Ventura M."/>
            <person name="Milani C."/>
            <person name="Lugli G.A."/>
        </authorList>
    </citation>
    <scope>NUCLEOTIDE SEQUENCE [LARGE SCALE GENOMIC DNA]</scope>
    <source>
        <strain evidence="6 7">DSM 22767</strain>
    </source>
</reference>
<evidence type="ECO:0000259" key="5">
    <source>
        <dbReference type="PROSITE" id="PS51755"/>
    </source>
</evidence>